<dbReference type="GO" id="GO:0032259">
    <property type="term" value="P:methylation"/>
    <property type="evidence" value="ECO:0007669"/>
    <property type="project" value="UniProtKB-KW"/>
</dbReference>
<keyword evidence="2" id="KW-0808">Transferase</keyword>
<evidence type="ECO:0000259" key="1">
    <source>
        <dbReference type="Pfam" id="PF08241"/>
    </source>
</evidence>
<dbReference type="InterPro" id="IPR013216">
    <property type="entry name" value="Methyltransf_11"/>
</dbReference>
<dbReference type="Gene3D" id="3.40.50.150">
    <property type="entry name" value="Vaccinia Virus protein VP39"/>
    <property type="match status" value="1"/>
</dbReference>
<comment type="caution">
    <text evidence="2">The sequence shown here is derived from an EMBL/GenBank/DDBJ whole genome shotgun (WGS) entry which is preliminary data.</text>
</comment>
<dbReference type="GO" id="GO:0008757">
    <property type="term" value="F:S-adenosylmethionine-dependent methyltransferase activity"/>
    <property type="evidence" value="ECO:0007669"/>
    <property type="project" value="InterPro"/>
</dbReference>
<gene>
    <name evidence="2" type="primary">ycgJ_1</name>
    <name evidence="2" type="ORF">OXPF_19110</name>
</gene>
<keyword evidence="2" id="KW-0489">Methyltransferase</keyword>
<dbReference type="PANTHER" id="PTHR43861:SF1">
    <property type="entry name" value="TRANS-ACONITATE 2-METHYLTRANSFERASE"/>
    <property type="match status" value="1"/>
</dbReference>
<dbReference type="CDD" id="cd02440">
    <property type="entry name" value="AdoMet_MTases"/>
    <property type="match status" value="1"/>
</dbReference>
<feature type="domain" description="Methyltransferase type 11" evidence="1">
    <location>
        <begin position="49"/>
        <end position="144"/>
    </location>
</feature>
<dbReference type="Pfam" id="PF08241">
    <property type="entry name" value="Methyltransf_11"/>
    <property type="match status" value="1"/>
</dbReference>
<dbReference type="PANTHER" id="PTHR43861">
    <property type="entry name" value="TRANS-ACONITATE 2-METHYLTRANSFERASE-RELATED"/>
    <property type="match status" value="1"/>
</dbReference>
<proteinExistence type="predicted"/>
<evidence type="ECO:0000313" key="3">
    <source>
        <dbReference type="Proteomes" id="UP000050326"/>
    </source>
</evidence>
<dbReference type="STRING" id="36849.OXPF_19110"/>
<dbReference type="AlphaFoldDB" id="A0A0P8YCF1"/>
<sequence length="211" mass="24290">MFNTTKIWDYWANKYDGLWVQKYSLTPTRKAVISTLSSVLDKGKKIKLLDMGCGTGQLIREIKTKFKDYDIECTGVDISNRMIDICKNKDKTSSYITSSIENFEYNEGEFDIIICTHSFPYYQDKAKAIEKFHRLLKKNGYFILAQASVNSFYDSLAMFFVKLTTSKAAYPSIDEVLNLIRGKFKSIDIVSIKEKAFMPAICLFLFLKEGD</sequence>
<organism evidence="2 3">
    <name type="scientific">Oxobacter pfennigii</name>
    <dbReference type="NCBI Taxonomy" id="36849"/>
    <lineage>
        <taxon>Bacteria</taxon>
        <taxon>Bacillati</taxon>
        <taxon>Bacillota</taxon>
        <taxon>Clostridia</taxon>
        <taxon>Eubacteriales</taxon>
        <taxon>Clostridiaceae</taxon>
        <taxon>Oxobacter</taxon>
    </lineage>
</organism>
<name>A0A0P8YCF1_9CLOT</name>
<evidence type="ECO:0000313" key="2">
    <source>
        <dbReference type="EMBL" id="KPU44825.1"/>
    </source>
</evidence>
<keyword evidence="3" id="KW-1185">Reference proteome</keyword>
<dbReference type="InterPro" id="IPR029063">
    <property type="entry name" value="SAM-dependent_MTases_sf"/>
</dbReference>
<dbReference type="EMBL" id="LKET01000029">
    <property type="protein sequence ID" value="KPU44825.1"/>
    <property type="molecule type" value="Genomic_DNA"/>
</dbReference>
<dbReference type="EC" id="2.1.1.-" evidence="2"/>
<dbReference type="SUPFAM" id="SSF53335">
    <property type="entry name" value="S-adenosyl-L-methionine-dependent methyltransferases"/>
    <property type="match status" value="1"/>
</dbReference>
<dbReference type="OrthoDB" id="9774345at2"/>
<reference evidence="2 3" key="1">
    <citation type="submission" date="2015-09" db="EMBL/GenBank/DDBJ databases">
        <title>Genome sequence of Oxobacter pfennigii DSM 3222.</title>
        <authorList>
            <person name="Poehlein A."/>
            <person name="Bengelsdorf F.R."/>
            <person name="Schiel-Bengelsdorf B."/>
            <person name="Duerre P."/>
            <person name="Daniel R."/>
        </authorList>
    </citation>
    <scope>NUCLEOTIDE SEQUENCE [LARGE SCALE GENOMIC DNA]</scope>
    <source>
        <strain evidence="2 3">DSM 3222</strain>
    </source>
</reference>
<protein>
    <submittedName>
        <fullName evidence="2">Putative methyltransferase YcgJ</fullName>
        <ecNumber evidence="2">2.1.1.-</ecNumber>
    </submittedName>
</protein>
<accession>A0A0P8YCF1</accession>
<dbReference type="RefSeq" id="WP_054874944.1">
    <property type="nucleotide sequence ID" value="NZ_LKET01000029.1"/>
</dbReference>
<dbReference type="Proteomes" id="UP000050326">
    <property type="component" value="Unassembled WGS sequence"/>
</dbReference>